<gene>
    <name evidence="2" type="ORF">E8E13_005860</name>
</gene>
<dbReference type="Proteomes" id="UP000801428">
    <property type="component" value="Unassembled WGS sequence"/>
</dbReference>
<evidence type="ECO:0000313" key="3">
    <source>
        <dbReference type="Proteomes" id="UP000801428"/>
    </source>
</evidence>
<proteinExistence type="predicted"/>
<name>A0A9P4W7P2_CURKU</name>
<sequence>MRRGFEQPTSSSVSRCTGTGAREQAQRTRQGRNDAPTQASSIPARRNLSTQPCLTIPQQPVGNPPVPPELGRKSPAYLEGRNPYGQILDNIDHPYRKPKDIGGAPSQIGATSESRPRTSGSFHFKTRPESKTVSDSEISKLGSVPPSQPRQTPMKPVSVQAAKNFFEAKSSKVLSGAREATQPIRAWGRVAERVSEVESEVESKSLSLDGSNSLPSTPSPGIHSDIFPGIYDIVPPDEAEVEVPDHVDSREAFGRRQTRDFGFPGARIKPGDTHCAYKPLQDPGTWIKKGCGHFSLAQKLNIGAPRQIAPNLNDSMSDLYEEVKTINDLIALVNSVADDLGLDLATRPSAEDDESFGNAPFDDWSGSPTASSVTGPTEEFGSEKAEFDSESLLGRAFRYLAELLFASPQLESKGADSAS</sequence>
<accession>A0A9P4W7P2</accession>
<keyword evidence="3" id="KW-1185">Reference proteome</keyword>
<dbReference type="AlphaFoldDB" id="A0A9P4W7P2"/>
<protein>
    <submittedName>
        <fullName evidence="2">Uncharacterized protein</fullName>
    </submittedName>
</protein>
<reference evidence="2" key="1">
    <citation type="submission" date="2019-04" db="EMBL/GenBank/DDBJ databases">
        <title>Sequencing of skin fungus with MAO and IRED activity.</title>
        <authorList>
            <person name="Marsaioli A.J."/>
            <person name="Bonatto J.M.C."/>
            <person name="Reis Junior O."/>
        </authorList>
    </citation>
    <scope>NUCLEOTIDE SEQUENCE</scope>
    <source>
        <strain evidence="2">30M1</strain>
    </source>
</reference>
<organism evidence="2 3">
    <name type="scientific">Curvularia kusanoi</name>
    <name type="common">Cochliobolus kusanoi</name>
    <dbReference type="NCBI Taxonomy" id="90978"/>
    <lineage>
        <taxon>Eukaryota</taxon>
        <taxon>Fungi</taxon>
        <taxon>Dikarya</taxon>
        <taxon>Ascomycota</taxon>
        <taxon>Pezizomycotina</taxon>
        <taxon>Dothideomycetes</taxon>
        <taxon>Pleosporomycetidae</taxon>
        <taxon>Pleosporales</taxon>
        <taxon>Pleosporineae</taxon>
        <taxon>Pleosporaceae</taxon>
        <taxon>Curvularia</taxon>
    </lineage>
</organism>
<dbReference type="OrthoDB" id="270171at2759"/>
<feature type="compositionally biased region" description="Polar residues" evidence="1">
    <location>
        <begin position="366"/>
        <end position="375"/>
    </location>
</feature>
<feature type="compositionally biased region" description="Polar residues" evidence="1">
    <location>
        <begin position="35"/>
        <end position="53"/>
    </location>
</feature>
<comment type="caution">
    <text evidence="2">The sequence shown here is derived from an EMBL/GenBank/DDBJ whole genome shotgun (WGS) entry which is preliminary data.</text>
</comment>
<evidence type="ECO:0000313" key="2">
    <source>
        <dbReference type="EMBL" id="KAF2997426.1"/>
    </source>
</evidence>
<feature type="compositionally biased region" description="Polar residues" evidence="1">
    <location>
        <begin position="108"/>
        <end position="121"/>
    </location>
</feature>
<feature type="region of interest" description="Disordered" evidence="1">
    <location>
        <begin position="202"/>
        <end position="221"/>
    </location>
</feature>
<feature type="compositionally biased region" description="Basic and acidic residues" evidence="1">
    <location>
        <begin position="126"/>
        <end position="138"/>
    </location>
</feature>
<evidence type="ECO:0000256" key="1">
    <source>
        <dbReference type="SAM" id="MobiDB-lite"/>
    </source>
</evidence>
<feature type="compositionally biased region" description="Basic and acidic residues" evidence="1">
    <location>
        <begin position="90"/>
        <end position="100"/>
    </location>
</feature>
<feature type="region of interest" description="Disordered" evidence="1">
    <location>
        <begin position="348"/>
        <end position="386"/>
    </location>
</feature>
<dbReference type="EMBL" id="SWKU01000023">
    <property type="protein sequence ID" value="KAF2997426.1"/>
    <property type="molecule type" value="Genomic_DNA"/>
</dbReference>
<feature type="compositionally biased region" description="Polar residues" evidence="1">
    <location>
        <begin position="7"/>
        <end position="17"/>
    </location>
</feature>
<feature type="region of interest" description="Disordered" evidence="1">
    <location>
        <begin position="1"/>
        <end position="156"/>
    </location>
</feature>